<gene>
    <name evidence="2" type="ORF">GHT06_007524</name>
</gene>
<accession>A0AAD5KUJ8</accession>
<evidence type="ECO:0000313" key="2">
    <source>
        <dbReference type="EMBL" id="KAI9549815.1"/>
    </source>
</evidence>
<dbReference type="AlphaFoldDB" id="A0AAD5KUJ8"/>
<evidence type="ECO:0008006" key="4">
    <source>
        <dbReference type="Google" id="ProtNLM"/>
    </source>
</evidence>
<protein>
    <recommendedName>
        <fullName evidence="4">C3H1-type domain-containing protein</fullName>
    </recommendedName>
</protein>
<comment type="caution">
    <text evidence="2">The sequence shown here is derived from an EMBL/GenBank/DDBJ whole genome shotgun (WGS) entry which is preliminary data.</text>
</comment>
<dbReference type="Proteomes" id="UP000820818">
    <property type="component" value="Unassembled WGS sequence"/>
</dbReference>
<name>A0AAD5KUJ8_9CRUS</name>
<evidence type="ECO:0000256" key="1">
    <source>
        <dbReference type="SAM" id="MobiDB-lite"/>
    </source>
</evidence>
<sequence>MQQRQPPICKFGDKCNKFAQGACTFNHAIQSGGGGGGSGGRMGGQGINPMGPNPNFRGPRDHQGHFNNYPNNNQGNFQQGGGSQGWGTQHGNWGKDFNQPYNSQGGKSNPNYIPNTSMPPKGDEFTSKFCMSYQFNQQCKFEEKGKCSRIHGFDEEGKIKRIIFSNEIPPEEPSKLGKFVKDNQTYLILRMGNGIAILIYNQETS</sequence>
<reference evidence="2" key="1">
    <citation type="submission" date="2022-05" db="EMBL/GenBank/DDBJ databases">
        <title>A multi-omics perspective on studying reproductive biology in Daphnia sinensis.</title>
        <authorList>
            <person name="Jia J."/>
        </authorList>
    </citation>
    <scope>NUCLEOTIDE SEQUENCE</scope>
    <source>
        <strain evidence="2">WSL</strain>
    </source>
</reference>
<proteinExistence type="predicted"/>
<dbReference type="EMBL" id="WJBH02000262">
    <property type="protein sequence ID" value="KAI9549815.1"/>
    <property type="molecule type" value="Genomic_DNA"/>
</dbReference>
<feature type="compositionally biased region" description="Polar residues" evidence="1">
    <location>
        <begin position="99"/>
        <end position="118"/>
    </location>
</feature>
<organism evidence="2 3">
    <name type="scientific">Daphnia sinensis</name>
    <dbReference type="NCBI Taxonomy" id="1820382"/>
    <lineage>
        <taxon>Eukaryota</taxon>
        <taxon>Metazoa</taxon>
        <taxon>Ecdysozoa</taxon>
        <taxon>Arthropoda</taxon>
        <taxon>Crustacea</taxon>
        <taxon>Branchiopoda</taxon>
        <taxon>Diplostraca</taxon>
        <taxon>Cladocera</taxon>
        <taxon>Anomopoda</taxon>
        <taxon>Daphniidae</taxon>
        <taxon>Daphnia</taxon>
        <taxon>Daphnia similis group</taxon>
    </lineage>
</organism>
<evidence type="ECO:0000313" key="3">
    <source>
        <dbReference type="Proteomes" id="UP000820818"/>
    </source>
</evidence>
<feature type="region of interest" description="Disordered" evidence="1">
    <location>
        <begin position="55"/>
        <end position="120"/>
    </location>
</feature>
<feature type="compositionally biased region" description="Low complexity" evidence="1">
    <location>
        <begin position="65"/>
        <end position="77"/>
    </location>
</feature>
<keyword evidence="3" id="KW-1185">Reference proteome</keyword>